<proteinExistence type="predicted"/>
<protein>
    <submittedName>
        <fullName evidence="2">Antibiotic biosynthesis monooxygenase</fullName>
    </submittedName>
</protein>
<name>A0A5Q0GW12_SACSY</name>
<keyword evidence="2" id="KW-0560">Oxidoreductase</keyword>
<keyword evidence="2" id="KW-0503">Monooxygenase</keyword>
<dbReference type="GO" id="GO:0004497">
    <property type="term" value="F:monooxygenase activity"/>
    <property type="evidence" value="ECO:0007669"/>
    <property type="project" value="UniProtKB-KW"/>
</dbReference>
<evidence type="ECO:0000259" key="1">
    <source>
        <dbReference type="PROSITE" id="PS51725"/>
    </source>
</evidence>
<dbReference type="RefSeq" id="WP_033434797.1">
    <property type="nucleotide sequence ID" value="NZ_CP034550.1"/>
</dbReference>
<dbReference type="SUPFAM" id="SSF54909">
    <property type="entry name" value="Dimeric alpha+beta barrel"/>
    <property type="match status" value="1"/>
</dbReference>
<dbReference type="Pfam" id="PF03992">
    <property type="entry name" value="ABM"/>
    <property type="match status" value="1"/>
</dbReference>
<organism evidence="2 3">
    <name type="scientific">Saccharothrix syringae</name>
    <name type="common">Nocardiopsis syringae</name>
    <dbReference type="NCBI Taxonomy" id="103733"/>
    <lineage>
        <taxon>Bacteria</taxon>
        <taxon>Bacillati</taxon>
        <taxon>Actinomycetota</taxon>
        <taxon>Actinomycetes</taxon>
        <taxon>Pseudonocardiales</taxon>
        <taxon>Pseudonocardiaceae</taxon>
        <taxon>Saccharothrix</taxon>
    </lineage>
</organism>
<dbReference type="EMBL" id="CP034550">
    <property type="protein sequence ID" value="QFZ17835.1"/>
    <property type="molecule type" value="Genomic_DNA"/>
</dbReference>
<dbReference type="GO" id="GO:0005829">
    <property type="term" value="C:cytosol"/>
    <property type="evidence" value="ECO:0007669"/>
    <property type="project" value="TreeGrafter"/>
</dbReference>
<accession>A0A5Q0GW12</accession>
<evidence type="ECO:0000313" key="3">
    <source>
        <dbReference type="Proteomes" id="UP000325787"/>
    </source>
</evidence>
<evidence type="ECO:0000313" key="2">
    <source>
        <dbReference type="EMBL" id="QFZ17835.1"/>
    </source>
</evidence>
<dbReference type="Proteomes" id="UP000325787">
    <property type="component" value="Chromosome"/>
</dbReference>
<dbReference type="PROSITE" id="PS51725">
    <property type="entry name" value="ABM"/>
    <property type="match status" value="1"/>
</dbReference>
<dbReference type="AlphaFoldDB" id="A0A5Q0GW12"/>
<dbReference type="InterPro" id="IPR050744">
    <property type="entry name" value="AI-2_Isomerase_LsrG"/>
</dbReference>
<dbReference type="Gene3D" id="3.30.70.100">
    <property type="match status" value="1"/>
</dbReference>
<dbReference type="InterPro" id="IPR007138">
    <property type="entry name" value="ABM_dom"/>
</dbReference>
<keyword evidence="3" id="KW-1185">Reference proteome</keyword>
<dbReference type="PANTHER" id="PTHR33336">
    <property type="entry name" value="QUINOL MONOOXYGENASE YGIN-RELATED"/>
    <property type="match status" value="1"/>
</dbReference>
<gene>
    <name evidence="2" type="ORF">EKG83_10385</name>
</gene>
<dbReference type="PANTHER" id="PTHR33336:SF1">
    <property type="entry name" value="(4S)-4-HYDROXY-5-PHOSPHONOOXYPENTANE-2,3-DIONE ISOMERASE"/>
    <property type="match status" value="1"/>
</dbReference>
<dbReference type="KEGG" id="ssyi:EKG83_10385"/>
<feature type="domain" description="ABM" evidence="1">
    <location>
        <begin position="3"/>
        <end position="92"/>
    </location>
</feature>
<reference evidence="3" key="1">
    <citation type="journal article" date="2021" name="Curr. Microbiol.">
        <title>Complete genome of nocamycin-producing strain Saccharothrix syringae NRRL B-16468 reveals the biosynthetic potential for secondary metabolites.</title>
        <authorList>
            <person name="Mo X."/>
            <person name="Yang S."/>
        </authorList>
    </citation>
    <scope>NUCLEOTIDE SEQUENCE [LARGE SCALE GENOMIC DNA]</scope>
    <source>
        <strain evidence="3">ATCC 51364 / DSM 43886 / JCM 6844 / KCTC 9398 / NBRC 14523 / NRRL B-16468 / INA 2240</strain>
    </source>
</reference>
<dbReference type="InterPro" id="IPR011008">
    <property type="entry name" value="Dimeric_a/b-barrel"/>
</dbReference>
<sequence length="99" mass="11174">MAYHIAVQFDVPAEHREKFIAAALEDGRNSNADEPGTLAFNLIEDPEEANRFYLVEAYEDEAAFQAHCEGPHFKTFFDVLGTWGQEGPKWLVKGTQLTD</sequence>
<dbReference type="OrthoDB" id="8452260at2"/>